<dbReference type="FunFam" id="2.20.100.10:FF:000005">
    <property type="entry name" value="ADAM metallopeptidase with thrombospondin type 1 motif 9"/>
    <property type="match status" value="1"/>
</dbReference>
<dbReference type="OrthoDB" id="412680at2759"/>
<protein>
    <submittedName>
        <fullName evidence="5">Uncharacterized protein</fullName>
    </submittedName>
</protein>
<accession>A0A0C2DUN5</accession>
<sequence>MNYSCKDLLFQCSAKCGRGVRRRTVACIDLATNATVASWRCDPASRPVDEHKCRVMHCPRWRGTPWSTESMIAGVRE</sequence>
<dbReference type="InterPro" id="IPR000884">
    <property type="entry name" value="TSP1_rpt"/>
</dbReference>
<reference evidence="5 6" key="1">
    <citation type="submission" date="2013-12" db="EMBL/GenBank/DDBJ databases">
        <title>Draft genome of the parsitic nematode Ancylostoma duodenale.</title>
        <authorList>
            <person name="Mitreva M."/>
        </authorList>
    </citation>
    <scope>NUCLEOTIDE SEQUENCE [LARGE SCALE GENOMIC DNA]</scope>
    <source>
        <strain evidence="5 6">Zhejiang</strain>
    </source>
</reference>
<evidence type="ECO:0000256" key="3">
    <source>
        <dbReference type="ARBA" id="ARBA00022729"/>
    </source>
</evidence>
<gene>
    <name evidence="5" type="ORF">ANCDUO_03128</name>
</gene>
<dbReference type="Gene3D" id="2.20.100.10">
    <property type="entry name" value="Thrombospondin type-1 (TSP1) repeat"/>
    <property type="match status" value="1"/>
</dbReference>
<evidence type="ECO:0000256" key="1">
    <source>
        <dbReference type="ARBA" id="ARBA00004613"/>
    </source>
</evidence>
<keyword evidence="6" id="KW-1185">Reference proteome</keyword>
<dbReference type="GO" id="GO:0009653">
    <property type="term" value="P:anatomical structure morphogenesis"/>
    <property type="evidence" value="ECO:0007669"/>
    <property type="project" value="UniProtKB-ARBA"/>
</dbReference>
<keyword evidence="2" id="KW-0964">Secreted</keyword>
<name>A0A0C2DUN5_9BILA</name>
<dbReference type="Pfam" id="PF19030">
    <property type="entry name" value="TSP1_ADAMTS"/>
    <property type="match status" value="1"/>
</dbReference>
<dbReference type="PROSITE" id="PS50092">
    <property type="entry name" value="TSP1"/>
    <property type="match status" value="1"/>
</dbReference>
<comment type="subcellular location">
    <subcellularLocation>
        <location evidence="1">Secreted</location>
    </subcellularLocation>
</comment>
<dbReference type="InterPro" id="IPR036383">
    <property type="entry name" value="TSP1_rpt_sf"/>
</dbReference>
<dbReference type="SUPFAM" id="SSF82895">
    <property type="entry name" value="TSP-1 type 1 repeat"/>
    <property type="match status" value="1"/>
</dbReference>
<evidence type="ECO:0000256" key="4">
    <source>
        <dbReference type="ARBA" id="ARBA00022737"/>
    </source>
</evidence>
<dbReference type="Proteomes" id="UP000054047">
    <property type="component" value="Unassembled WGS sequence"/>
</dbReference>
<organism evidence="5 6">
    <name type="scientific">Ancylostoma duodenale</name>
    <dbReference type="NCBI Taxonomy" id="51022"/>
    <lineage>
        <taxon>Eukaryota</taxon>
        <taxon>Metazoa</taxon>
        <taxon>Ecdysozoa</taxon>
        <taxon>Nematoda</taxon>
        <taxon>Chromadorea</taxon>
        <taxon>Rhabditida</taxon>
        <taxon>Rhabditina</taxon>
        <taxon>Rhabditomorpha</taxon>
        <taxon>Strongyloidea</taxon>
        <taxon>Ancylostomatidae</taxon>
        <taxon>Ancylostomatinae</taxon>
        <taxon>Ancylostoma</taxon>
    </lineage>
</organism>
<dbReference type="GO" id="GO:0005576">
    <property type="term" value="C:extracellular region"/>
    <property type="evidence" value="ECO:0007669"/>
    <property type="project" value="UniProtKB-SubCell"/>
</dbReference>
<keyword evidence="3" id="KW-0732">Signal</keyword>
<keyword evidence="4" id="KW-0677">Repeat</keyword>
<evidence type="ECO:0000256" key="2">
    <source>
        <dbReference type="ARBA" id="ARBA00022525"/>
    </source>
</evidence>
<dbReference type="AlphaFoldDB" id="A0A0C2DUN5"/>
<proteinExistence type="predicted"/>
<evidence type="ECO:0000313" key="6">
    <source>
        <dbReference type="Proteomes" id="UP000054047"/>
    </source>
</evidence>
<dbReference type="EMBL" id="KN727078">
    <property type="protein sequence ID" value="KIH66542.1"/>
    <property type="molecule type" value="Genomic_DNA"/>
</dbReference>
<evidence type="ECO:0000313" key="5">
    <source>
        <dbReference type="EMBL" id="KIH66542.1"/>
    </source>
</evidence>